<gene>
    <name evidence="11 13" type="primary">mtgA</name>
    <name evidence="13" type="ORF">OEG82_00765</name>
</gene>
<dbReference type="Pfam" id="PF00912">
    <property type="entry name" value="Transgly"/>
    <property type="match status" value="1"/>
</dbReference>
<keyword evidence="1 11" id="KW-1003">Cell membrane</keyword>
<reference evidence="13" key="1">
    <citation type="submission" date="2022-10" db="EMBL/GenBank/DDBJ databases">
        <title>Hoeflea sp. J2-29, isolated from marine algae.</title>
        <authorList>
            <person name="Kristyanto S."/>
            <person name="Kim J.M."/>
            <person name="Jeon C.O."/>
        </authorList>
    </citation>
    <scope>NUCLEOTIDE SEQUENCE</scope>
    <source>
        <strain evidence="13">J2-29</strain>
    </source>
</reference>
<protein>
    <recommendedName>
        <fullName evidence="11">Biosynthetic peptidoglycan transglycosylase</fullName>
        <ecNumber evidence="11">2.4.99.28</ecNumber>
    </recommendedName>
    <alternativeName>
        <fullName evidence="11">Glycan polymerase</fullName>
    </alternativeName>
    <alternativeName>
        <fullName evidence="11">Peptidoglycan glycosyltransferase MtgA</fullName>
        <shortName evidence="11">PGT</shortName>
    </alternativeName>
</protein>
<evidence type="ECO:0000256" key="11">
    <source>
        <dbReference type="HAMAP-Rule" id="MF_00766"/>
    </source>
</evidence>
<feature type="domain" description="Glycosyl transferase family 51" evidence="12">
    <location>
        <begin position="68"/>
        <end position="227"/>
    </location>
</feature>
<keyword evidence="7 11" id="KW-0573">Peptidoglycan synthesis</keyword>
<evidence type="ECO:0000256" key="9">
    <source>
        <dbReference type="ARBA" id="ARBA00023136"/>
    </source>
</evidence>
<dbReference type="InterPro" id="IPR023346">
    <property type="entry name" value="Lysozyme-like_dom_sf"/>
</dbReference>
<keyword evidence="6 11" id="KW-0133">Cell shape</keyword>
<sequence length="247" mass="27521">MTTRKRQSNPQSRQSDARPRRSPLRRILAWILALVFAVIALPYLLIPLYALPQLHPVSTLMLSEIVTGRSYERQWVDFDQIAPVLVQSVMMSEDGQYCAHSGVDWEALNLVIDDALEGEATRGASTIPMQTAKNLFLPSTRSVLRKALEIPLAMAMDLVWSKRRLMEIYLNIAEWAPGVYGVEAAAQAYFGVPAAKLSRRQAALLAVTLPNPIKRNAANPSRNMTRLAGVIEKRASQSGAYIKCLYD</sequence>
<accession>A0ABT3Y9P8</accession>
<keyword evidence="4 11" id="KW-0808">Transferase</keyword>
<dbReference type="SUPFAM" id="SSF53955">
    <property type="entry name" value="Lysozyme-like"/>
    <property type="match status" value="1"/>
</dbReference>
<evidence type="ECO:0000256" key="10">
    <source>
        <dbReference type="ARBA" id="ARBA00023316"/>
    </source>
</evidence>
<comment type="similarity">
    <text evidence="11">Belongs to the glycosyltransferase 51 family.</text>
</comment>
<dbReference type="InterPro" id="IPR001264">
    <property type="entry name" value="Glyco_trans_51"/>
</dbReference>
<comment type="pathway">
    <text evidence="11">Cell wall biogenesis; peptidoglycan biosynthesis.</text>
</comment>
<proteinExistence type="inferred from homology"/>
<evidence type="ECO:0000313" key="14">
    <source>
        <dbReference type="Proteomes" id="UP001081283"/>
    </source>
</evidence>
<evidence type="ECO:0000313" key="13">
    <source>
        <dbReference type="EMBL" id="MCY0092584.1"/>
    </source>
</evidence>
<keyword evidence="8 11" id="KW-1133">Transmembrane helix</keyword>
<evidence type="ECO:0000256" key="3">
    <source>
        <dbReference type="ARBA" id="ARBA00022676"/>
    </source>
</evidence>
<dbReference type="PANTHER" id="PTHR30400:SF0">
    <property type="entry name" value="BIOSYNTHETIC PEPTIDOGLYCAN TRANSGLYCOSYLASE"/>
    <property type="match status" value="1"/>
</dbReference>
<dbReference type="HAMAP" id="MF_00766">
    <property type="entry name" value="PGT_MtgA"/>
    <property type="match status" value="1"/>
</dbReference>
<keyword evidence="2 11" id="KW-0997">Cell inner membrane</keyword>
<keyword evidence="14" id="KW-1185">Reference proteome</keyword>
<evidence type="ECO:0000256" key="2">
    <source>
        <dbReference type="ARBA" id="ARBA00022519"/>
    </source>
</evidence>
<dbReference type="Gene3D" id="1.10.3810.10">
    <property type="entry name" value="Biosynthetic peptidoglycan transglycosylase-like"/>
    <property type="match status" value="1"/>
</dbReference>
<dbReference type="GO" id="GO:0016757">
    <property type="term" value="F:glycosyltransferase activity"/>
    <property type="evidence" value="ECO:0007669"/>
    <property type="project" value="UniProtKB-KW"/>
</dbReference>
<keyword evidence="10 11" id="KW-0961">Cell wall biogenesis/degradation</keyword>
<comment type="caution">
    <text evidence="13">The sequence shown here is derived from an EMBL/GenBank/DDBJ whole genome shotgun (WGS) entry which is preliminary data.</text>
</comment>
<dbReference type="InterPro" id="IPR036950">
    <property type="entry name" value="PBP_transglycosylase"/>
</dbReference>
<dbReference type="EMBL" id="JAOVZQ010000001">
    <property type="protein sequence ID" value="MCY0092584.1"/>
    <property type="molecule type" value="Genomic_DNA"/>
</dbReference>
<evidence type="ECO:0000256" key="7">
    <source>
        <dbReference type="ARBA" id="ARBA00022984"/>
    </source>
</evidence>
<organism evidence="13 14">
    <name type="scientific">Hoeflea ulvae</name>
    <dbReference type="NCBI Taxonomy" id="2983764"/>
    <lineage>
        <taxon>Bacteria</taxon>
        <taxon>Pseudomonadati</taxon>
        <taxon>Pseudomonadota</taxon>
        <taxon>Alphaproteobacteria</taxon>
        <taxon>Hyphomicrobiales</taxon>
        <taxon>Rhizobiaceae</taxon>
        <taxon>Hoeflea</taxon>
    </lineage>
</organism>
<name>A0ABT3Y9P8_9HYPH</name>
<evidence type="ECO:0000256" key="5">
    <source>
        <dbReference type="ARBA" id="ARBA00022692"/>
    </source>
</evidence>
<dbReference type="NCBIfam" id="TIGR02070">
    <property type="entry name" value="mono_pep_trsgly"/>
    <property type="match status" value="1"/>
</dbReference>
<feature type="transmembrane region" description="Helical" evidence="11">
    <location>
        <begin position="27"/>
        <end position="51"/>
    </location>
</feature>
<dbReference type="Proteomes" id="UP001081283">
    <property type="component" value="Unassembled WGS sequence"/>
</dbReference>
<dbReference type="EC" id="2.4.99.28" evidence="11"/>
<evidence type="ECO:0000256" key="1">
    <source>
        <dbReference type="ARBA" id="ARBA00022475"/>
    </source>
</evidence>
<comment type="catalytic activity">
    <reaction evidence="11">
        <text>[GlcNAc-(1-&gt;4)-Mur2Ac(oyl-L-Ala-gamma-D-Glu-L-Lys-D-Ala-D-Ala)](n)-di-trans,octa-cis-undecaprenyl diphosphate + beta-D-GlcNAc-(1-&gt;4)-Mur2Ac(oyl-L-Ala-gamma-D-Glu-L-Lys-D-Ala-D-Ala)-di-trans,octa-cis-undecaprenyl diphosphate = [GlcNAc-(1-&gt;4)-Mur2Ac(oyl-L-Ala-gamma-D-Glu-L-Lys-D-Ala-D-Ala)](n+1)-di-trans,octa-cis-undecaprenyl diphosphate + di-trans,octa-cis-undecaprenyl diphosphate + H(+)</text>
        <dbReference type="Rhea" id="RHEA:23708"/>
        <dbReference type="Rhea" id="RHEA-COMP:9602"/>
        <dbReference type="Rhea" id="RHEA-COMP:9603"/>
        <dbReference type="ChEBI" id="CHEBI:15378"/>
        <dbReference type="ChEBI" id="CHEBI:58405"/>
        <dbReference type="ChEBI" id="CHEBI:60033"/>
        <dbReference type="ChEBI" id="CHEBI:78435"/>
        <dbReference type="EC" id="2.4.99.28"/>
    </reaction>
</comment>
<evidence type="ECO:0000259" key="12">
    <source>
        <dbReference type="Pfam" id="PF00912"/>
    </source>
</evidence>
<evidence type="ECO:0000256" key="8">
    <source>
        <dbReference type="ARBA" id="ARBA00022989"/>
    </source>
</evidence>
<evidence type="ECO:0000256" key="6">
    <source>
        <dbReference type="ARBA" id="ARBA00022960"/>
    </source>
</evidence>
<keyword evidence="3 11" id="KW-0328">Glycosyltransferase</keyword>
<comment type="subcellular location">
    <subcellularLocation>
        <location evidence="11">Cell inner membrane</location>
        <topology evidence="11">Single-pass membrane protein</topology>
    </subcellularLocation>
</comment>
<evidence type="ECO:0000256" key="4">
    <source>
        <dbReference type="ARBA" id="ARBA00022679"/>
    </source>
</evidence>
<keyword evidence="9 11" id="KW-0472">Membrane</keyword>
<dbReference type="InterPro" id="IPR011812">
    <property type="entry name" value="Pep_trsgly"/>
</dbReference>
<comment type="function">
    <text evidence="11">Peptidoglycan polymerase that catalyzes glycan chain elongation from lipid-linked precursors.</text>
</comment>
<dbReference type="PANTHER" id="PTHR30400">
    <property type="entry name" value="MONOFUNCTIONAL BIOSYNTHETIC PEPTIDOGLYCAN TRANSGLYCOSYLASE"/>
    <property type="match status" value="1"/>
</dbReference>
<keyword evidence="5 11" id="KW-0812">Transmembrane</keyword>